<dbReference type="EMBL" id="VZRI01007997">
    <property type="protein sequence ID" value="NWU96033.1"/>
    <property type="molecule type" value="Genomic_DNA"/>
</dbReference>
<accession>A0A7K6B185</accession>
<dbReference type="InterPro" id="IPR013320">
    <property type="entry name" value="ConA-like_dom_sf"/>
</dbReference>
<dbReference type="PROSITE" id="PS50188">
    <property type="entry name" value="B302_SPRY"/>
    <property type="match status" value="1"/>
</dbReference>
<feature type="domain" description="B30.2/SPRY" evidence="1">
    <location>
        <begin position="1"/>
        <end position="69"/>
    </location>
</feature>
<reference evidence="2 3" key="1">
    <citation type="submission" date="2019-09" db="EMBL/GenBank/DDBJ databases">
        <title>Bird 10,000 Genomes (B10K) Project - Family phase.</title>
        <authorList>
            <person name="Zhang G."/>
        </authorList>
    </citation>
    <scope>NUCLEOTIDE SEQUENCE [LARGE SCALE GENOMIC DNA]</scope>
    <source>
        <strain evidence="2">B10K-DU-012-37</strain>
    </source>
</reference>
<evidence type="ECO:0000313" key="3">
    <source>
        <dbReference type="Proteomes" id="UP000544127"/>
    </source>
</evidence>
<protein>
    <submittedName>
        <fullName evidence="2">TRI15 protein</fullName>
    </submittedName>
</protein>
<proteinExistence type="predicted"/>
<dbReference type="OrthoDB" id="9049620at2759"/>
<name>A0A7K6B185_UPUEP</name>
<evidence type="ECO:0000313" key="2">
    <source>
        <dbReference type="EMBL" id="NWU96033.1"/>
    </source>
</evidence>
<dbReference type="Proteomes" id="UP000544127">
    <property type="component" value="Unassembled WGS sequence"/>
</dbReference>
<dbReference type="Gene3D" id="2.60.120.920">
    <property type="match status" value="1"/>
</dbReference>
<dbReference type="InterPro" id="IPR003877">
    <property type="entry name" value="SPRY_dom"/>
</dbReference>
<evidence type="ECO:0000259" key="1">
    <source>
        <dbReference type="PROSITE" id="PS50188"/>
    </source>
</evidence>
<dbReference type="InterPro" id="IPR001870">
    <property type="entry name" value="B30.2/SPRY"/>
</dbReference>
<feature type="non-terminal residue" evidence="2">
    <location>
        <position position="1"/>
    </location>
</feature>
<dbReference type="Pfam" id="PF00622">
    <property type="entry name" value="SPRY"/>
    <property type="match status" value="1"/>
</dbReference>
<feature type="non-terminal residue" evidence="2">
    <location>
        <position position="69"/>
    </location>
</feature>
<dbReference type="AlphaFoldDB" id="A0A7K6B185"/>
<sequence length="69" mass="8069">ANLQRVPLDQLEVPRRVRISLDYEKDQVAFFDADRRSLIFTFPTASFNGERVRPWFLVWGEGSQITLCP</sequence>
<keyword evidence="3" id="KW-1185">Reference proteome</keyword>
<dbReference type="SUPFAM" id="SSF49899">
    <property type="entry name" value="Concanavalin A-like lectins/glucanases"/>
    <property type="match status" value="1"/>
</dbReference>
<organism evidence="2 3">
    <name type="scientific">Upupa epops</name>
    <name type="common">Eurasian hoopoe</name>
    <dbReference type="NCBI Taxonomy" id="57439"/>
    <lineage>
        <taxon>Eukaryota</taxon>
        <taxon>Metazoa</taxon>
        <taxon>Chordata</taxon>
        <taxon>Craniata</taxon>
        <taxon>Vertebrata</taxon>
        <taxon>Euteleostomi</taxon>
        <taxon>Archelosauria</taxon>
        <taxon>Archosauria</taxon>
        <taxon>Dinosauria</taxon>
        <taxon>Saurischia</taxon>
        <taxon>Theropoda</taxon>
        <taxon>Coelurosauria</taxon>
        <taxon>Aves</taxon>
        <taxon>Neognathae</taxon>
        <taxon>Neoaves</taxon>
        <taxon>Telluraves</taxon>
        <taxon>Coraciimorphae</taxon>
        <taxon>Bucerotiformes</taxon>
        <taxon>Upupidae</taxon>
        <taxon>Upupa</taxon>
    </lineage>
</organism>
<gene>
    <name evidence="2" type="primary">Trim15</name>
    <name evidence="2" type="ORF">UPUEPO_R15226</name>
</gene>
<comment type="caution">
    <text evidence="2">The sequence shown here is derived from an EMBL/GenBank/DDBJ whole genome shotgun (WGS) entry which is preliminary data.</text>
</comment>
<dbReference type="InterPro" id="IPR043136">
    <property type="entry name" value="B30.2/SPRY_sf"/>
</dbReference>